<feature type="transmembrane region" description="Helical" evidence="1">
    <location>
        <begin position="85"/>
        <end position="107"/>
    </location>
</feature>
<comment type="caution">
    <text evidence="2">The sequence shown here is derived from an EMBL/GenBank/DDBJ whole genome shotgun (WGS) entry which is preliminary data.</text>
</comment>
<evidence type="ECO:0000256" key="1">
    <source>
        <dbReference type="SAM" id="Phobius"/>
    </source>
</evidence>
<proteinExistence type="predicted"/>
<sequence>MALIVTGISGAIAVVLGTITWVVEESANPMHPLGNAGWLAFPAGFVAVGGLIAFLGDVVLASTTQPGELEAASSLPGRSHRPVRALRTAVLAYALVLFVGALGAIAFTVYDRGGVAVSLDVFVFLCAAVFLWG</sequence>
<evidence type="ECO:0000313" key="2">
    <source>
        <dbReference type="EMBL" id="KHD96239.1"/>
    </source>
</evidence>
<feature type="transmembrane region" description="Helical" evidence="1">
    <location>
        <begin position="41"/>
        <end position="64"/>
    </location>
</feature>
<keyword evidence="1" id="KW-0472">Membrane</keyword>
<dbReference type="Proteomes" id="UP000030466">
    <property type="component" value="Unassembled WGS sequence"/>
</dbReference>
<name>A0A0A6VR81_KOCRO</name>
<organism evidence="2 3">
    <name type="scientific">Kocuria rosea subsp. polaris</name>
    <dbReference type="NCBI Taxonomy" id="136273"/>
    <lineage>
        <taxon>Bacteria</taxon>
        <taxon>Bacillati</taxon>
        <taxon>Actinomycetota</taxon>
        <taxon>Actinomycetes</taxon>
        <taxon>Micrococcales</taxon>
        <taxon>Micrococcaceae</taxon>
        <taxon>Kocuria</taxon>
    </lineage>
</organism>
<accession>A0A0A6VR81</accession>
<keyword evidence="1" id="KW-1133">Transmembrane helix</keyword>
<keyword evidence="1" id="KW-0812">Transmembrane</keyword>
<reference evidence="2 3" key="1">
    <citation type="journal article" date="2003" name="Int. J. Syst. Evol. Microbiol.">
        <title>Kocuria polaris sp. nov., an orange-pigmented psychrophilic bacterium isolated from an Antarctic cyanobacterial mat sample.</title>
        <authorList>
            <person name="Reddy G.S."/>
            <person name="Prakash J.S."/>
            <person name="Prabahar V."/>
            <person name="Matsumoto G.I."/>
            <person name="Stackebrandt E."/>
            <person name="Shivaji S."/>
        </authorList>
    </citation>
    <scope>NUCLEOTIDE SEQUENCE [LARGE SCALE GENOMIC DNA]</scope>
    <source>
        <strain evidence="2 3">CMS 76or</strain>
    </source>
</reference>
<protein>
    <submittedName>
        <fullName evidence="2">Uncharacterized protein</fullName>
    </submittedName>
</protein>
<feature type="transmembrane region" description="Helical" evidence="1">
    <location>
        <begin position="113"/>
        <end position="132"/>
    </location>
</feature>
<dbReference type="AlphaFoldDB" id="A0A0A6VR81"/>
<evidence type="ECO:0000313" key="3">
    <source>
        <dbReference type="Proteomes" id="UP000030466"/>
    </source>
</evidence>
<dbReference type="EMBL" id="JSUH01000025">
    <property type="protein sequence ID" value="KHD96239.1"/>
    <property type="molecule type" value="Genomic_DNA"/>
</dbReference>
<keyword evidence="3" id="KW-1185">Reference proteome</keyword>
<gene>
    <name evidence="2" type="ORF">GY22_16660</name>
</gene>